<evidence type="ECO:0000313" key="1">
    <source>
        <dbReference type="EMBL" id="BBM81797.1"/>
    </source>
</evidence>
<protein>
    <submittedName>
        <fullName evidence="1">Uncharacterized protein</fullName>
    </submittedName>
</protein>
<dbReference type="Proteomes" id="UP000326354">
    <property type="component" value="Chromosome"/>
</dbReference>
<dbReference type="AlphaFoldDB" id="A0A5S9IHQ6"/>
<organism evidence="1 2">
    <name type="scientific">Uabimicrobium amorphum</name>
    <dbReference type="NCBI Taxonomy" id="2596890"/>
    <lineage>
        <taxon>Bacteria</taxon>
        <taxon>Pseudomonadati</taxon>
        <taxon>Planctomycetota</taxon>
        <taxon>Candidatus Uabimicrobiia</taxon>
        <taxon>Candidatus Uabimicrobiales</taxon>
        <taxon>Candidatus Uabimicrobiaceae</taxon>
        <taxon>Candidatus Uabimicrobium</taxon>
    </lineage>
</organism>
<keyword evidence="2" id="KW-1185">Reference proteome</keyword>
<reference evidence="1 2" key="1">
    <citation type="submission" date="2019-08" db="EMBL/GenBank/DDBJ databases">
        <title>Complete genome sequence of Candidatus Uab amorphum.</title>
        <authorList>
            <person name="Shiratori T."/>
            <person name="Suzuki S."/>
            <person name="Kakizawa Y."/>
            <person name="Ishida K."/>
        </authorList>
    </citation>
    <scope>NUCLEOTIDE SEQUENCE [LARGE SCALE GENOMIC DNA]</scope>
    <source>
        <strain evidence="1 2">SRT547</strain>
    </source>
</reference>
<dbReference type="KEGG" id="uam:UABAM_00136"/>
<sequence>MIFFHGTSENFLKDIKKNGLRSVTDDQWLTEITGEKFCCIASKPNAGEGGSPSYFAVQGARDRNCDGYLVVIDIEENSDFLAILDNKVLDDYVRFHFFVREEFRKVGYALYKVWKKKSYPHPKKRKAKESDAIIFNAYDQRGYYKDLRKQDERFMFDILGVEVSDEFVDFIEHVGFGEPFYHFLQIHFSNIEESEYIELNAQYEDHCAFWCNFYSKFPLNISEKKWQYVNEWFSPEWLKKRRLEKANRNSQVLVKSVAPELIVGFIHIASPSGFIKKFRPSKAKGGSFSQMVWREVFQMTS</sequence>
<dbReference type="RefSeq" id="WP_151966063.1">
    <property type="nucleotide sequence ID" value="NZ_AP019860.1"/>
</dbReference>
<gene>
    <name evidence="1" type="ORF">UABAM_00136</name>
</gene>
<proteinExistence type="predicted"/>
<accession>A0A5S9IHQ6</accession>
<dbReference type="EMBL" id="AP019860">
    <property type="protein sequence ID" value="BBM81797.1"/>
    <property type="molecule type" value="Genomic_DNA"/>
</dbReference>
<name>A0A5S9IHQ6_UABAM</name>
<evidence type="ECO:0000313" key="2">
    <source>
        <dbReference type="Proteomes" id="UP000326354"/>
    </source>
</evidence>